<dbReference type="Pfam" id="PF06527">
    <property type="entry name" value="TniQ"/>
    <property type="match status" value="1"/>
</dbReference>
<reference evidence="4" key="1">
    <citation type="journal article" date="2019" name="Int. J. Syst. Evol. Microbiol.">
        <title>The Global Catalogue of Microorganisms (GCM) 10K type strain sequencing project: providing services to taxonomists for standard genome sequencing and annotation.</title>
        <authorList>
            <consortium name="The Broad Institute Genomics Platform"/>
            <consortium name="The Broad Institute Genome Sequencing Center for Infectious Disease"/>
            <person name="Wu L."/>
            <person name="Ma J."/>
        </authorList>
    </citation>
    <scope>NUCLEOTIDE SEQUENCE [LARGE SCALE GENOMIC DNA]</scope>
    <source>
        <strain evidence="4">KACC 11904</strain>
    </source>
</reference>
<dbReference type="InterPro" id="IPR009492">
    <property type="entry name" value="TniQ"/>
</dbReference>
<evidence type="ECO:0000313" key="3">
    <source>
        <dbReference type="EMBL" id="MFC5446713.1"/>
    </source>
</evidence>
<dbReference type="RefSeq" id="WP_270880587.1">
    <property type="nucleotide sequence ID" value="NZ_JAQFVF010000033.1"/>
</dbReference>
<proteinExistence type="predicted"/>
<evidence type="ECO:0000313" key="4">
    <source>
        <dbReference type="Proteomes" id="UP001596044"/>
    </source>
</evidence>
<dbReference type="Pfam" id="PF15978">
    <property type="entry name" value="TnsD"/>
    <property type="match status" value="1"/>
</dbReference>
<sequence>MNTISNIFYFPEMRPDEEIRSVVYRYHAMSVNDDCFKSMKEVFGNRINRNYDTPPHLNILAKQIGLVNEEIELFISNHTYTPLIRAFINAEQVARMFSHPSFYVRELCAKLLSPNVRYCTECAHEDYREFGHVYSHRIHQIATIPFCKEHRCNLISECPECGALLASESSHQMMILPQCSNGHELPKEAAKVVLDPFLLDLYEFIQKLMSYKGEMNSSIFLSKLYGAIGNRGFIHFKGAVYKVKLLESFLFNISENDLQKVGLSRSDILKTKSVTFFLGIKNFHIFPMLYILMAKWLYGESNSFLNTCESYSVPLPFGVGPWPCHNKICPSYKEKEKVINKCIRHVHEYVTGEFKCPICGFSYSRKSRPGEVEIEENFNVESFGELWINKVISQYDLGKTVQEIADSVCSSDVSVMKHIRIYNKERENKNFRLKKYNESQHEVTLQEKKGKLLNILNTLNTASRPEIRNVDTFTYDWLMKNDKSWMEEVLPARKIHHSKIVDFETIDMNMFEEVNIVISLIYKENPNRMITFSLIVGRLSGLSRNRLNSPRKHYFKKTIELIRIHCEQKDQYQRRIFPNVLEWFHKSRYLTLSVKLIQSKFACYQIMTEEVEAWLAEEVNKIK</sequence>
<evidence type="ECO:0000259" key="2">
    <source>
        <dbReference type="Pfam" id="PF15978"/>
    </source>
</evidence>
<dbReference type="Proteomes" id="UP001596044">
    <property type="component" value="Unassembled WGS sequence"/>
</dbReference>
<organism evidence="3 4">
    <name type="scientific">Paenibacillus aestuarii</name>
    <dbReference type="NCBI Taxonomy" id="516965"/>
    <lineage>
        <taxon>Bacteria</taxon>
        <taxon>Bacillati</taxon>
        <taxon>Bacillota</taxon>
        <taxon>Bacilli</taxon>
        <taxon>Bacillales</taxon>
        <taxon>Paenibacillaceae</taxon>
        <taxon>Paenibacillus</taxon>
    </lineage>
</organism>
<accession>A0ABW0K0E2</accession>
<name>A0ABW0K0E2_9BACL</name>
<gene>
    <name evidence="3" type="ORF">ACFPOG_00410</name>
</gene>
<feature type="domain" description="TniQ" evidence="1">
    <location>
        <begin position="9"/>
        <end position="154"/>
    </location>
</feature>
<evidence type="ECO:0000259" key="1">
    <source>
        <dbReference type="Pfam" id="PF06527"/>
    </source>
</evidence>
<dbReference type="EMBL" id="JBHSMJ010000004">
    <property type="protein sequence ID" value="MFC5446713.1"/>
    <property type="molecule type" value="Genomic_DNA"/>
</dbReference>
<comment type="caution">
    <text evidence="3">The sequence shown here is derived from an EMBL/GenBank/DDBJ whole genome shotgun (WGS) entry which is preliminary data.</text>
</comment>
<feature type="domain" description="Transposon Tn7 transposition protein TnsD C-terminal" evidence="2">
    <location>
        <begin position="229"/>
        <end position="540"/>
    </location>
</feature>
<dbReference type="InterPro" id="IPR032750">
    <property type="entry name" value="TnsD_C"/>
</dbReference>
<keyword evidence="4" id="KW-1185">Reference proteome</keyword>
<protein>
    <submittedName>
        <fullName evidence="3">TnsD family Tn7-like transposition protein</fullName>
    </submittedName>
</protein>